<dbReference type="InterPro" id="IPR050952">
    <property type="entry name" value="TRIM-NHL_E3_ligases"/>
</dbReference>
<dbReference type="InterPro" id="IPR001258">
    <property type="entry name" value="NHL_repeat"/>
</dbReference>
<dbReference type="SUPFAM" id="SSF101898">
    <property type="entry name" value="NHL repeat"/>
    <property type="match status" value="1"/>
</dbReference>
<evidence type="ECO:0000313" key="4">
    <source>
        <dbReference type="Proteomes" id="UP001589587"/>
    </source>
</evidence>
<reference evidence="3 4" key="1">
    <citation type="submission" date="2024-09" db="EMBL/GenBank/DDBJ databases">
        <authorList>
            <person name="Sun Q."/>
            <person name="Mori K."/>
        </authorList>
    </citation>
    <scope>NUCLEOTIDE SEQUENCE [LARGE SCALE GENOMIC DNA]</scope>
    <source>
        <strain evidence="3 4">JCM 11411</strain>
    </source>
</reference>
<dbReference type="Proteomes" id="UP001589587">
    <property type="component" value="Unassembled WGS sequence"/>
</dbReference>
<name>A0ABV5XG44_9NOCA</name>
<feature type="repeat" description="NHL" evidence="2">
    <location>
        <begin position="205"/>
        <end position="237"/>
    </location>
</feature>
<evidence type="ECO:0000256" key="1">
    <source>
        <dbReference type="ARBA" id="ARBA00022737"/>
    </source>
</evidence>
<keyword evidence="1" id="KW-0677">Repeat</keyword>
<dbReference type="PANTHER" id="PTHR24104">
    <property type="entry name" value="E3 UBIQUITIN-PROTEIN LIGASE NHLRC1-RELATED"/>
    <property type="match status" value="1"/>
</dbReference>
<dbReference type="InterPro" id="IPR011042">
    <property type="entry name" value="6-blade_b-propeller_TolB-like"/>
</dbReference>
<keyword evidence="4" id="KW-1185">Reference proteome</keyword>
<dbReference type="EMBL" id="JBHMAS010000028">
    <property type="protein sequence ID" value="MFB9780799.1"/>
    <property type="molecule type" value="Genomic_DNA"/>
</dbReference>
<evidence type="ECO:0000313" key="3">
    <source>
        <dbReference type="EMBL" id="MFB9780799.1"/>
    </source>
</evidence>
<dbReference type="PROSITE" id="PS51125">
    <property type="entry name" value="NHL"/>
    <property type="match status" value="1"/>
</dbReference>
<gene>
    <name evidence="3" type="ORF">ACFFQ6_13955</name>
</gene>
<dbReference type="Pfam" id="PF01436">
    <property type="entry name" value="NHL"/>
    <property type="match status" value="1"/>
</dbReference>
<protein>
    <recommendedName>
        <fullName evidence="5">NHL repeat-containing protein</fullName>
    </recommendedName>
</protein>
<dbReference type="Gene3D" id="2.120.10.30">
    <property type="entry name" value="TolB, C-terminal domain"/>
    <property type="match status" value="1"/>
</dbReference>
<accession>A0ABV5XG44</accession>
<proteinExistence type="predicted"/>
<sequence length="238" mass="26092">MIDWGHDRVVRLDNETNEQSEVPFRDLTFPAGITVGNDGSVYVSEGDGTNSQERILKMPSGGTSQQVLTTRENPAALAVSDSGEVYFYDFGSPVIYKFIPETKTTEIEVALAQTNFPSLDQYFNDIALGNDGKLIVITGLPDPRILSVLSSQFLKGLPLHGSQDRFPTSIDINKSGDMVIHDRKLGDHILKVPNGSTEPIELSFGELNQPSDVAIDDSGNVYVADRNNHRVLKLQAND</sequence>
<evidence type="ECO:0000256" key="2">
    <source>
        <dbReference type="PROSITE-ProRule" id="PRU00504"/>
    </source>
</evidence>
<evidence type="ECO:0008006" key="5">
    <source>
        <dbReference type="Google" id="ProtNLM"/>
    </source>
</evidence>
<comment type="caution">
    <text evidence="3">The sequence shown here is derived from an EMBL/GenBank/DDBJ whole genome shotgun (WGS) entry which is preliminary data.</text>
</comment>
<dbReference type="PANTHER" id="PTHR24104:SF25">
    <property type="entry name" value="PROTEIN LIN-41"/>
    <property type="match status" value="1"/>
</dbReference>
<organism evidence="3 4">
    <name type="scientific">Rhodococcus baikonurensis</name>
    <dbReference type="NCBI Taxonomy" id="172041"/>
    <lineage>
        <taxon>Bacteria</taxon>
        <taxon>Bacillati</taxon>
        <taxon>Actinomycetota</taxon>
        <taxon>Actinomycetes</taxon>
        <taxon>Mycobacteriales</taxon>
        <taxon>Nocardiaceae</taxon>
        <taxon>Rhodococcus</taxon>
        <taxon>Rhodococcus erythropolis group</taxon>
    </lineage>
</organism>